<feature type="repeat" description="ANK" evidence="3">
    <location>
        <begin position="1454"/>
        <end position="1486"/>
    </location>
</feature>
<feature type="repeat" description="ANK" evidence="3">
    <location>
        <begin position="1292"/>
        <end position="1324"/>
    </location>
</feature>
<dbReference type="InterPro" id="IPR002110">
    <property type="entry name" value="Ankyrin_rpt"/>
</dbReference>
<dbReference type="InterPro" id="IPR027417">
    <property type="entry name" value="P-loop_NTPase"/>
</dbReference>
<feature type="repeat" description="ANK" evidence="3">
    <location>
        <begin position="1520"/>
        <end position="1552"/>
    </location>
</feature>
<keyword evidence="6" id="KW-1185">Reference proteome</keyword>
<evidence type="ECO:0000256" key="1">
    <source>
        <dbReference type="ARBA" id="ARBA00022737"/>
    </source>
</evidence>
<gene>
    <name evidence="5" type="primary">AUGUSTUS-3.0.2_31745</name>
    <name evidence="5" type="ORF">TcasGA2_TC031745</name>
</gene>
<feature type="repeat" description="ANK" evidence="3">
    <location>
        <begin position="1162"/>
        <end position="1194"/>
    </location>
</feature>
<dbReference type="Pfam" id="PF13401">
    <property type="entry name" value="AAA_22"/>
    <property type="match status" value="1"/>
</dbReference>
<dbReference type="PROSITE" id="PS50088">
    <property type="entry name" value="ANK_REPEAT"/>
    <property type="match status" value="16"/>
</dbReference>
<dbReference type="PROSITE" id="PS50297">
    <property type="entry name" value="ANK_REP_REGION"/>
    <property type="match status" value="16"/>
</dbReference>
<protein>
    <recommendedName>
        <fullName evidence="4">ORC1/DEAH AAA+ ATPase domain-containing protein</fullName>
    </recommendedName>
</protein>
<dbReference type="STRING" id="7070.A0A139W9L9"/>
<organism evidence="5 6">
    <name type="scientific">Tribolium castaneum</name>
    <name type="common">Red flour beetle</name>
    <dbReference type="NCBI Taxonomy" id="7070"/>
    <lineage>
        <taxon>Eukaryota</taxon>
        <taxon>Metazoa</taxon>
        <taxon>Ecdysozoa</taxon>
        <taxon>Arthropoda</taxon>
        <taxon>Hexapoda</taxon>
        <taxon>Insecta</taxon>
        <taxon>Pterygota</taxon>
        <taxon>Neoptera</taxon>
        <taxon>Endopterygota</taxon>
        <taxon>Coleoptera</taxon>
        <taxon>Polyphaga</taxon>
        <taxon>Cucujiformia</taxon>
        <taxon>Tenebrionidae</taxon>
        <taxon>Tenebrionidae incertae sedis</taxon>
        <taxon>Tribolium</taxon>
    </lineage>
</organism>
<feature type="domain" description="ORC1/DEAH AAA+ ATPase" evidence="4">
    <location>
        <begin position="565"/>
        <end position="676"/>
    </location>
</feature>
<feature type="repeat" description="ANK" evidence="3">
    <location>
        <begin position="1388"/>
        <end position="1420"/>
    </location>
</feature>
<name>A0A139W9L9_TRICA</name>
<dbReference type="InterPro" id="IPR049945">
    <property type="entry name" value="AAA_22"/>
</dbReference>
<dbReference type="PRINTS" id="PR01415">
    <property type="entry name" value="ANKYRIN"/>
</dbReference>
<dbReference type="Gene3D" id="3.40.50.300">
    <property type="entry name" value="P-loop containing nucleotide triphosphate hydrolases"/>
    <property type="match status" value="1"/>
</dbReference>
<dbReference type="Gene3D" id="1.25.40.20">
    <property type="entry name" value="Ankyrin repeat-containing domain"/>
    <property type="match status" value="6"/>
</dbReference>
<feature type="repeat" description="ANK" evidence="3">
    <location>
        <begin position="1586"/>
        <end position="1618"/>
    </location>
</feature>
<keyword evidence="2 3" id="KW-0040">ANK repeat</keyword>
<evidence type="ECO:0000313" key="6">
    <source>
        <dbReference type="Proteomes" id="UP000007266"/>
    </source>
</evidence>
<evidence type="ECO:0000313" key="5">
    <source>
        <dbReference type="EMBL" id="KYB24620.1"/>
    </source>
</evidence>
<accession>A0A139W9L9</accession>
<dbReference type="PANTHER" id="PTHR24198:SF165">
    <property type="entry name" value="ANKYRIN REPEAT-CONTAINING PROTEIN-RELATED"/>
    <property type="match status" value="1"/>
</dbReference>
<feature type="repeat" description="ANK" evidence="3">
    <location>
        <begin position="1357"/>
        <end position="1389"/>
    </location>
</feature>
<evidence type="ECO:0000259" key="4">
    <source>
        <dbReference type="Pfam" id="PF13401"/>
    </source>
</evidence>
<reference evidence="5 6" key="1">
    <citation type="journal article" date="2008" name="Nature">
        <title>The genome of the model beetle and pest Tribolium castaneum.</title>
        <authorList>
            <consortium name="Tribolium Genome Sequencing Consortium"/>
            <person name="Richards S."/>
            <person name="Gibbs R.A."/>
            <person name="Weinstock G.M."/>
            <person name="Brown S.J."/>
            <person name="Denell R."/>
            <person name="Beeman R.W."/>
            <person name="Gibbs R."/>
            <person name="Beeman R.W."/>
            <person name="Brown S.J."/>
            <person name="Bucher G."/>
            <person name="Friedrich M."/>
            <person name="Grimmelikhuijzen C.J."/>
            <person name="Klingler M."/>
            <person name="Lorenzen M."/>
            <person name="Richards S."/>
            <person name="Roth S."/>
            <person name="Schroder R."/>
            <person name="Tautz D."/>
            <person name="Zdobnov E.M."/>
            <person name="Muzny D."/>
            <person name="Gibbs R.A."/>
            <person name="Weinstock G.M."/>
            <person name="Attaway T."/>
            <person name="Bell S."/>
            <person name="Buhay C.J."/>
            <person name="Chandrabose M.N."/>
            <person name="Chavez D."/>
            <person name="Clerk-Blankenburg K.P."/>
            <person name="Cree A."/>
            <person name="Dao M."/>
            <person name="Davis C."/>
            <person name="Chacko J."/>
            <person name="Dinh H."/>
            <person name="Dugan-Rocha S."/>
            <person name="Fowler G."/>
            <person name="Garner T.T."/>
            <person name="Garnes J."/>
            <person name="Gnirke A."/>
            <person name="Hawes A."/>
            <person name="Hernandez J."/>
            <person name="Hines S."/>
            <person name="Holder M."/>
            <person name="Hume J."/>
            <person name="Jhangiani S.N."/>
            <person name="Joshi V."/>
            <person name="Khan Z.M."/>
            <person name="Jackson L."/>
            <person name="Kovar C."/>
            <person name="Kowis A."/>
            <person name="Lee S."/>
            <person name="Lewis L.R."/>
            <person name="Margolis J."/>
            <person name="Morgan M."/>
            <person name="Nazareth L.V."/>
            <person name="Nguyen N."/>
            <person name="Okwuonu G."/>
            <person name="Parker D."/>
            <person name="Richards S."/>
            <person name="Ruiz S.J."/>
            <person name="Santibanez J."/>
            <person name="Savard J."/>
            <person name="Scherer S.E."/>
            <person name="Schneider B."/>
            <person name="Sodergren E."/>
            <person name="Tautz D."/>
            <person name="Vattahil S."/>
            <person name="Villasana D."/>
            <person name="White C.S."/>
            <person name="Wright R."/>
            <person name="Park Y."/>
            <person name="Beeman R.W."/>
            <person name="Lord J."/>
            <person name="Oppert B."/>
            <person name="Lorenzen M."/>
            <person name="Brown S."/>
            <person name="Wang L."/>
            <person name="Savard J."/>
            <person name="Tautz D."/>
            <person name="Richards S."/>
            <person name="Weinstock G."/>
            <person name="Gibbs R.A."/>
            <person name="Liu Y."/>
            <person name="Worley K."/>
            <person name="Weinstock G."/>
            <person name="Elsik C.G."/>
            <person name="Reese J.T."/>
            <person name="Elhaik E."/>
            <person name="Landan G."/>
            <person name="Graur D."/>
            <person name="Arensburger P."/>
            <person name="Atkinson P."/>
            <person name="Beeman R.W."/>
            <person name="Beidler J."/>
            <person name="Brown S.J."/>
            <person name="Demuth J.P."/>
            <person name="Drury D.W."/>
            <person name="Du Y.Z."/>
            <person name="Fujiwara H."/>
            <person name="Lorenzen M."/>
            <person name="Maselli V."/>
            <person name="Osanai M."/>
            <person name="Park Y."/>
            <person name="Robertson H.M."/>
            <person name="Tu Z."/>
            <person name="Wang J.J."/>
            <person name="Wang S."/>
            <person name="Richards S."/>
            <person name="Song H."/>
            <person name="Zhang L."/>
            <person name="Sodergren E."/>
            <person name="Werner D."/>
            <person name="Stanke M."/>
            <person name="Morgenstern B."/>
            <person name="Solovyev V."/>
            <person name="Kosarev P."/>
            <person name="Brown G."/>
            <person name="Chen H.C."/>
            <person name="Ermolaeva O."/>
            <person name="Hlavina W."/>
            <person name="Kapustin Y."/>
            <person name="Kiryutin B."/>
            <person name="Kitts P."/>
            <person name="Maglott D."/>
            <person name="Pruitt K."/>
            <person name="Sapojnikov V."/>
            <person name="Souvorov A."/>
            <person name="Mackey A.J."/>
            <person name="Waterhouse R.M."/>
            <person name="Wyder S."/>
            <person name="Zdobnov E.M."/>
            <person name="Zdobnov E.M."/>
            <person name="Wyder S."/>
            <person name="Kriventseva E.V."/>
            <person name="Kadowaki T."/>
            <person name="Bork P."/>
            <person name="Aranda M."/>
            <person name="Bao R."/>
            <person name="Beermann A."/>
            <person name="Berns N."/>
            <person name="Bolognesi R."/>
            <person name="Bonneton F."/>
            <person name="Bopp D."/>
            <person name="Brown S.J."/>
            <person name="Bucher G."/>
            <person name="Butts T."/>
            <person name="Chaumot A."/>
            <person name="Denell R.E."/>
            <person name="Ferrier D.E."/>
            <person name="Friedrich M."/>
            <person name="Gordon C.M."/>
            <person name="Jindra M."/>
            <person name="Klingler M."/>
            <person name="Lan Q."/>
            <person name="Lattorff H.M."/>
            <person name="Laudet V."/>
            <person name="von Levetsow C."/>
            <person name="Liu Z."/>
            <person name="Lutz R."/>
            <person name="Lynch J.A."/>
            <person name="da Fonseca R.N."/>
            <person name="Posnien N."/>
            <person name="Reuter R."/>
            <person name="Roth S."/>
            <person name="Savard J."/>
            <person name="Schinko J.B."/>
            <person name="Schmitt C."/>
            <person name="Schoppmeier M."/>
            <person name="Schroder R."/>
            <person name="Shippy T.D."/>
            <person name="Simonnet F."/>
            <person name="Marques-Souza H."/>
            <person name="Tautz D."/>
            <person name="Tomoyasu Y."/>
            <person name="Trauner J."/>
            <person name="Van der Zee M."/>
            <person name="Vervoort M."/>
            <person name="Wittkopp N."/>
            <person name="Wimmer E.A."/>
            <person name="Yang X."/>
            <person name="Jones A.K."/>
            <person name="Sattelle D.B."/>
            <person name="Ebert P.R."/>
            <person name="Nelson D."/>
            <person name="Scott J.G."/>
            <person name="Beeman R.W."/>
            <person name="Muthukrishnan S."/>
            <person name="Kramer K.J."/>
            <person name="Arakane Y."/>
            <person name="Beeman R.W."/>
            <person name="Zhu Q."/>
            <person name="Hogenkamp D."/>
            <person name="Dixit R."/>
            <person name="Oppert B."/>
            <person name="Jiang H."/>
            <person name="Zou Z."/>
            <person name="Marshall J."/>
            <person name="Elpidina E."/>
            <person name="Vinokurov K."/>
            <person name="Oppert C."/>
            <person name="Zou Z."/>
            <person name="Evans J."/>
            <person name="Lu Z."/>
            <person name="Zhao P."/>
            <person name="Sumathipala N."/>
            <person name="Altincicek B."/>
            <person name="Vilcinskas A."/>
            <person name="Williams M."/>
            <person name="Hultmark D."/>
            <person name="Hetru C."/>
            <person name="Jiang H."/>
            <person name="Grimmelikhuijzen C.J."/>
            <person name="Hauser F."/>
            <person name="Cazzamali G."/>
            <person name="Williamson M."/>
            <person name="Park Y."/>
            <person name="Li B."/>
            <person name="Tanaka Y."/>
            <person name="Predel R."/>
            <person name="Neupert S."/>
            <person name="Schachtner J."/>
            <person name="Verleyen P."/>
            <person name="Raible F."/>
            <person name="Bork P."/>
            <person name="Friedrich M."/>
            <person name="Walden K.K."/>
            <person name="Robertson H.M."/>
            <person name="Angeli S."/>
            <person name="Foret S."/>
            <person name="Bucher G."/>
            <person name="Schuetz S."/>
            <person name="Maleszka R."/>
            <person name="Wimmer E.A."/>
            <person name="Beeman R.W."/>
            <person name="Lorenzen M."/>
            <person name="Tomoyasu Y."/>
            <person name="Miller S.C."/>
            <person name="Grossmann D."/>
            <person name="Bucher G."/>
        </authorList>
    </citation>
    <scope>NUCLEOTIDE SEQUENCE [LARGE SCALE GENOMIC DNA]</scope>
    <source>
        <strain evidence="5 6">Georgia GA2</strain>
    </source>
</reference>
<sequence>MEPNKFKKRAGTTDFGKKYEDLNLARLVLKLVIDDTVDDFTISSNDEKFGDFDDIVIELKSDKSFTKTAIQIKYSNEGKTLPVSSFWCEKGDFSLKKYLRSYKQIKQYKLILFTNRKLDLAHENSFNFENISLRIVQEQVDQLVNSAKHDGRCYKFEANEASDSNLEILGFFENFRIFTNQSSVSVIEKMTLDEFQKIFHCPSEHFHTYLQFITRWSLLEGNKEKLGKELMKRAIALNVLSPFIQPLVPSLIDEKMILLRKTIAKFQVTVFRKKSYDKIKGLWGDFYQKLGQNNNDNKIKSRFQLDQDDSFGSKMLWLKSDAPLIVVESVTTSRIIQMCNDWFIVLGNGPILPQNRTVFRHLADLNQGSEMYKLTCCVQGKEQQLFETFFDNEMRQVVTTDDLLQLLSQEVYSFGGKQETLPVPYIERFLTGHVIRFEHLHKMDSLVVINCGKKLETITKRNKIKSLLRGLNAINGSDYLKDTCYHKSDCDLLKPKLFLFEDKCSQQDFDKIRELNKYETIHHFSVVEDDEHLEWLKSNKNATDLKEFLIKSVTINESLIFDKSGVNLIIGEPGIGKTIFVKNLKKHNSPNIWSVILSPSVFQNPFNRHTFEEVILAQTHTNLDRKILQILMKKNRVVYIVDSWDQISLEQLTCICDFFRTEELPLWVTSRPHLQNFFETKLNVLSRTLLPFSDVQKKSYICKRLEEKYPDIGTEVLKIETYINQEILNNPLHIYMLTEVFSLDDDKFSQLSADLFNVCDLYEYWVEQKFALYYNQKFGVWANDRVFEEHKNYLKRDYQLAALHRNAEFLEKVKIEGDPIGIIEVTDDQSPKFFHPSIAEYFIASHLAKNFAQVSSDFIFKEENRNVRYFFDLLLAQNSKPHMAVFYRNLDVLKKIQNLDKFVDSGGRNVLHLACSWGQTYPNFDVETQEQDWIYLVTPKETSEVLREDPNYKEMIVYLVEKLDLWQRDTLFNYTALQYAEASNCLYTKMIILRKMNKTIDLDTPMASLLYYAAEFGYEDVFNLYETFPLIKLKDQSFLHLCVQHEHFLAQLLAIESYHKMIDFAPNGETALHKCCKEGYYKSALLLRQNGASCVTTTSDGWTPLHFASLNGHESIVTLLKDVDVNTATNKGYTALHLACYKGYTTIVTLLLDLGANIYGNTNVTPLLLACQNGQEDVARCLLQLGALVTTSNSWTPLHSACYKGHESIVKLLIDFGASVTTVDGKNVTPLHLACHEGHETIVELLLNLRANVDARDSVGFTPLHLACHRNFEQIAKLLIAFGASCDVSDDMGLTPLHWACQEGRDQIVELLLASGANLETVTKTGKTPFHFACLKGHEAVVRLLMPLVNPQIATTRNFTPLHLACQEGHENVVELLLQTGVNSVTQDGSTPLHWASHNGHYNIVKMLLQSGAKVEIRDSEGSTPLLLACYQGFDKIAKLLIHFGANITTSNNRGFTPLHWASQQNHPNLVKVLIELGAKVTIGTQQGFTPLHLACQKGHISVVKRLIVSGANIEDVTNKGWTPLHWASFKGHETVTNLLLGADANVNIPNGEGMTPLHLACSKGFVQIANTLIEFGASTECENCDGLSPLYLACQGGHLEVVKLLIMFGTIVGGERRARSREISLRYFMI</sequence>
<dbReference type="SMART" id="SM00248">
    <property type="entry name" value="ANK"/>
    <property type="match status" value="18"/>
</dbReference>
<dbReference type="eggNOG" id="KOG4177">
    <property type="taxonomic scope" value="Eukaryota"/>
</dbReference>
<dbReference type="GO" id="GO:0016887">
    <property type="term" value="F:ATP hydrolysis activity"/>
    <property type="evidence" value="ECO:0007669"/>
    <property type="project" value="InterPro"/>
</dbReference>
<feature type="repeat" description="ANK" evidence="3">
    <location>
        <begin position="1421"/>
        <end position="1453"/>
    </location>
</feature>
<feature type="repeat" description="ANK" evidence="3">
    <location>
        <begin position="1553"/>
        <end position="1585"/>
    </location>
</feature>
<feature type="repeat" description="ANK" evidence="3">
    <location>
        <begin position="1325"/>
        <end position="1346"/>
    </location>
</feature>
<feature type="repeat" description="ANK" evidence="3">
    <location>
        <begin position="1100"/>
        <end position="1132"/>
    </location>
</feature>
<dbReference type="SUPFAM" id="SSF48403">
    <property type="entry name" value="Ankyrin repeat"/>
    <property type="match status" value="2"/>
</dbReference>
<keyword evidence="1" id="KW-0677">Repeat</keyword>
<reference evidence="5 6" key="2">
    <citation type="journal article" date="2010" name="Nucleic Acids Res.">
        <title>BeetleBase in 2010: revisions to provide comprehensive genomic information for Tribolium castaneum.</title>
        <authorList>
            <person name="Kim H.S."/>
            <person name="Murphy T."/>
            <person name="Xia J."/>
            <person name="Caragea D."/>
            <person name="Park Y."/>
            <person name="Beeman R.W."/>
            <person name="Lorenzen M.D."/>
            <person name="Butcher S."/>
            <person name="Manak J.R."/>
            <person name="Brown S.J."/>
        </authorList>
    </citation>
    <scope>NUCLEOTIDE SEQUENCE [LARGE SCALE GENOMIC DNA]</scope>
    <source>
        <strain evidence="5 6">Georgia GA2</strain>
    </source>
</reference>
<dbReference type="EMBL" id="KQ972166">
    <property type="protein sequence ID" value="KYB24620.1"/>
    <property type="molecule type" value="Genomic_DNA"/>
</dbReference>
<feature type="repeat" description="ANK" evidence="3">
    <location>
        <begin position="1193"/>
        <end position="1225"/>
    </location>
</feature>
<dbReference type="SUPFAM" id="SSF52540">
    <property type="entry name" value="P-loop containing nucleoside triphosphate hydrolases"/>
    <property type="match status" value="1"/>
</dbReference>
<evidence type="ECO:0000256" key="3">
    <source>
        <dbReference type="PROSITE-ProRule" id="PRU00023"/>
    </source>
</evidence>
<feature type="repeat" description="ANK" evidence="3">
    <location>
        <begin position="1487"/>
        <end position="1519"/>
    </location>
</feature>
<dbReference type="Pfam" id="PF00023">
    <property type="entry name" value="Ank"/>
    <property type="match status" value="3"/>
</dbReference>
<proteinExistence type="predicted"/>
<evidence type="ECO:0000256" key="2">
    <source>
        <dbReference type="ARBA" id="ARBA00023043"/>
    </source>
</evidence>
<dbReference type="Proteomes" id="UP000007266">
    <property type="component" value="Unassembled WGS sequence"/>
</dbReference>
<feature type="repeat" description="ANK" evidence="3">
    <location>
        <begin position="1226"/>
        <end position="1258"/>
    </location>
</feature>
<dbReference type="InterPro" id="IPR036770">
    <property type="entry name" value="Ankyrin_rpt-contain_sf"/>
</dbReference>
<dbReference type="InParanoid" id="A0A139W9L9"/>
<feature type="repeat" description="ANK" evidence="3">
    <location>
        <begin position="1131"/>
        <end position="1163"/>
    </location>
</feature>
<dbReference type="Pfam" id="PF13637">
    <property type="entry name" value="Ank_4"/>
    <property type="match status" value="2"/>
</dbReference>
<dbReference type="PANTHER" id="PTHR24198">
    <property type="entry name" value="ANKYRIN REPEAT AND PROTEIN KINASE DOMAIN-CONTAINING PROTEIN"/>
    <property type="match status" value="1"/>
</dbReference>
<dbReference type="Pfam" id="PF12796">
    <property type="entry name" value="Ank_2"/>
    <property type="match status" value="4"/>
</dbReference>
<feature type="repeat" description="ANK" evidence="3">
    <location>
        <begin position="1259"/>
        <end position="1291"/>
    </location>
</feature>